<dbReference type="Proteomes" id="UP000294933">
    <property type="component" value="Unassembled WGS sequence"/>
</dbReference>
<sequence>MPSPLENPFPKVLDYSRQGVEAPGTRRPGQTGHYQNGLWGLITLEKQNHIRTVPDIFNLGYSLAKDQPFLGHRKVLSRNPLTFGEYVWITYAQADERRRNLGSALEILFRDGVLGGGEYPTVGIWSQNRPEWQIIDNAISAYKKVSVSLYDTLGKDAVEYIIGHSHLTVVFVTLEHIPTLLSISRRIPMLKMIVSIDDLSEEIKKVLTAWGKVLNMDVKELRELEAMGQANRLEPIPVVPDDLVSICYTSGTTNNPKGVLLTHGTLATAAMSNLHGADISEAGCLISYLPLAHIYERNSELNVIAVGGRIGYFTGDPLRLLEDAQALKPNFFPSVPRVLNRVYQMAMLAGQVPGIKGYLFRKALETKLNRLHETGINTHAFWDKLVFRKVQAVLGGQIKLLTCGSAPISADAMDFLKVAFACDVVEGYGMTENCGTCTRVWPFDPTSSGTVGAPQPCNEIKLVDVPSMGYTANDKPNPRGEICVRGGNCFSVYYKDEKNTRETIDPEGWLHTGDVGEVDSVGRFKIIDRIKNIMKLSQGEYVALEKVENAYGGAGVLAQLYVHGDSLQSYLVGVVVPDPEQFAPLVTRVTGNKVGPTDLAALLAASKDPRVRDCVLDELSNHARKVGLKGFETVKKIHIELEPFSPENGLLTPTLKLRRRDAYEKYKAELEALYSSPASNGGAAPKL</sequence>
<keyword evidence="2" id="KW-0067">ATP-binding</keyword>
<keyword evidence="1" id="KW-0547">Nucleotide-binding</keyword>
<evidence type="ECO:0000313" key="5">
    <source>
        <dbReference type="Proteomes" id="UP000294933"/>
    </source>
</evidence>
<dbReference type="InterPro" id="IPR042099">
    <property type="entry name" value="ANL_N_sf"/>
</dbReference>
<dbReference type="Gene3D" id="3.40.50.12780">
    <property type="entry name" value="N-terminal domain of ligase-like"/>
    <property type="match status" value="1"/>
</dbReference>
<dbReference type="InterPro" id="IPR000873">
    <property type="entry name" value="AMP-dep_synth/lig_dom"/>
</dbReference>
<reference evidence="4 5" key="1">
    <citation type="submission" date="2018-06" db="EMBL/GenBank/DDBJ databases">
        <title>A transcriptomic atlas of mushroom development highlights an independent origin of complex multicellularity.</title>
        <authorList>
            <consortium name="DOE Joint Genome Institute"/>
            <person name="Krizsan K."/>
            <person name="Almasi E."/>
            <person name="Merenyi Z."/>
            <person name="Sahu N."/>
            <person name="Viragh M."/>
            <person name="Koszo T."/>
            <person name="Mondo S."/>
            <person name="Kiss B."/>
            <person name="Balint B."/>
            <person name="Kues U."/>
            <person name="Barry K."/>
            <person name="Hegedus J.C."/>
            <person name="Henrissat B."/>
            <person name="Johnson J."/>
            <person name="Lipzen A."/>
            <person name="Ohm R."/>
            <person name="Nagy I."/>
            <person name="Pangilinan J."/>
            <person name="Yan J."/>
            <person name="Xiong Y."/>
            <person name="Grigoriev I.V."/>
            <person name="Hibbett D.S."/>
            <person name="Nagy L.G."/>
        </authorList>
    </citation>
    <scope>NUCLEOTIDE SEQUENCE [LARGE SCALE GENOMIC DNA]</scope>
    <source>
        <strain evidence="4 5">SZMC22713</strain>
    </source>
</reference>
<organism evidence="4 5">
    <name type="scientific">Rickenella mellea</name>
    <dbReference type="NCBI Taxonomy" id="50990"/>
    <lineage>
        <taxon>Eukaryota</taxon>
        <taxon>Fungi</taxon>
        <taxon>Dikarya</taxon>
        <taxon>Basidiomycota</taxon>
        <taxon>Agaricomycotina</taxon>
        <taxon>Agaricomycetes</taxon>
        <taxon>Hymenochaetales</taxon>
        <taxon>Rickenellaceae</taxon>
        <taxon>Rickenella</taxon>
    </lineage>
</organism>
<dbReference type="EMBL" id="ML170159">
    <property type="protein sequence ID" value="TDL27290.1"/>
    <property type="molecule type" value="Genomic_DNA"/>
</dbReference>
<dbReference type="AlphaFoldDB" id="A0A4Y7QK66"/>
<dbReference type="Pfam" id="PF00501">
    <property type="entry name" value="AMP-binding"/>
    <property type="match status" value="1"/>
</dbReference>
<evidence type="ECO:0000256" key="1">
    <source>
        <dbReference type="ARBA" id="ARBA00022741"/>
    </source>
</evidence>
<gene>
    <name evidence="4" type="ORF">BD410DRAFT_835589</name>
</gene>
<accession>A0A4Y7QK66</accession>
<evidence type="ECO:0000313" key="4">
    <source>
        <dbReference type="EMBL" id="TDL27290.1"/>
    </source>
</evidence>
<proteinExistence type="predicted"/>
<dbReference type="SUPFAM" id="SSF56801">
    <property type="entry name" value="Acetyl-CoA synthetase-like"/>
    <property type="match status" value="1"/>
</dbReference>
<feature type="domain" description="AMP-dependent synthetase/ligase" evidence="3">
    <location>
        <begin position="82"/>
        <end position="494"/>
    </location>
</feature>
<dbReference type="OrthoDB" id="1700726at2759"/>
<evidence type="ECO:0000256" key="2">
    <source>
        <dbReference type="ARBA" id="ARBA00022840"/>
    </source>
</evidence>
<dbReference type="PANTHER" id="PTHR43272:SF33">
    <property type="entry name" value="AMP-BINDING DOMAIN-CONTAINING PROTEIN-RELATED"/>
    <property type="match status" value="1"/>
</dbReference>
<dbReference type="GO" id="GO:0005783">
    <property type="term" value="C:endoplasmic reticulum"/>
    <property type="evidence" value="ECO:0007669"/>
    <property type="project" value="TreeGrafter"/>
</dbReference>
<dbReference type="STRING" id="50990.A0A4Y7QK66"/>
<protein>
    <submittedName>
        <fullName evidence="4">Acetyl-CoA synthetase-like protein</fullName>
    </submittedName>
</protein>
<evidence type="ECO:0000259" key="3">
    <source>
        <dbReference type="Pfam" id="PF00501"/>
    </source>
</evidence>
<dbReference type="VEuPathDB" id="FungiDB:BD410DRAFT_835589"/>
<dbReference type="GO" id="GO:0004467">
    <property type="term" value="F:long-chain fatty acid-CoA ligase activity"/>
    <property type="evidence" value="ECO:0007669"/>
    <property type="project" value="TreeGrafter"/>
</dbReference>
<dbReference type="GO" id="GO:0016020">
    <property type="term" value="C:membrane"/>
    <property type="evidence" value="ECO:0007669"/>
    <property type="project" value="TreeGrafter"/>
</dbReference>
<keyword evidence="5" id="KW-1185">Reference proteome</keyword>
<name>A0A4Y7QK66_9AGAM</name>
<dbReference type="PANTHER" id="PTHR43272">
    <property type="entry name" value="LONG-CHAIN-FATTY-ACID--COA LIGASE"/>
    <property type="match status" value="1"/>
</dbReference>
<dbReference type="GO" id="GO:0005524">
    <property type="term" value="F:ATP binding"/>
    <property type="evidence" value="ECO:0007669"/>
    <property type="project" value="UniProtKB-KW"/>
</dbReference>